<dbReference type="PATRIC" id="fig|1006576.9.peg.1309"/>
<keyword evidence="2 4" id="KW-0547">Nucleotide-binding</keyword>
<dbReference type="AlphaFoldDB" id="A0A0C7NL36"/>
<dbReference type="GO" id="GO:0046872">
    <property type="term" value="F:metal ion binding"/>
    <property type="evidence" value="ECO:0007669"/>
    <property type="project" value="UniProtKB-KW"/>
</dbReference>
<protein>
    <recommendedName>
        <fullName evidence="5">5-formyltetrahydrofolate cyclo-ligase</fullName>
        <ecNumber evidence="5">6.3.3.2</ecNumber>
    </recommendedName>
</protein>
<dbReference type="InterPro" id="IPR024185">
    <property type="entry name" value="FTHF_cligase-like_sf"/>
</dbReference>
<comment type="catalytic activity">
    <reaction evidence="5">
        <text>(6S)-5-formyl-5,6,7,8-tetrahydrofolate + ATP = (6R)-5,10-methenyltetrahydrofolate + ADP + phosphate</text>
        <dbReference type="Rhea" id="RHEA:10488"/>
        <dbReference type="ChEBI" id="CHEBI:30616"/>
        <dbReference type="ChEBI" id="CHEBI:43474"/>
        <dbReference type="ChEBI" id="CHEBI:57455"/>
        <dbReference type="ChEBI" id="CHEBI:57457"/>
        <dbReference type="ChEBI" id="CHEBI:456216"/>
        <dbReference type="EC" id="6.3.3.2"/>
    </reaction>
</comment>
<evidence type="ECO:0000313" key="7">
    <source>
        <dbReference type="Proteomes" id="UP000032809"/>
    </source>
</evidence>
<evidence type="ECO:0000256" key="4">
    <source>
        <dbReference type="PIRSR" id="PIRSR006806-1"/>
    </source>
</evidence>
<dbReference type="InterPro" id="IPR002698">
    <property type="entry name" value="FTHF_cligase"/>
</dbReference>
<feature type="binding site" evidence="4">
    <location>
        <begin position="3"/>
        <end position="7"/>
    </location>
    <ligand>
        <name>ATP</name>
        <dbReference type="ChEBI" id="CHEBI:30616"/>
    </ligand>
</feature>
<accession>A0A0C7NL36</accession>
<organism evidence="6 7">
    <name type="scientific">Defluviitoga tunisiensis</name>
    <dbReference type="NCBI Taxonomy" id="1006576"/>
    <lineage>
        <taxon>Bacteria</taxon>
        <taxon>Thermotogati</taxon>
        <taxon>Thermotogota</taxon>
        <taxon>Thermotogae</taxon>
        <taxon>Petrotogales</taxon>
        <taxon>Petrotogaceae</taxon>
        <taxon>Defluviitoga</taxon>
    </lineage>
</organism>
<dbReference type="InterPro" id="IPR037171">
    <property type="entry name" value="NagB/RpiA_transferase-like"/>
</dbReference>
<dbReference type="GO" id="GO:0030272">
    <property type="term" value="F:5-formyltetrahydrofolate cyclo-ligase activity"/>
    <property type="evidence" value="ECO:0007669"/>
    <property type="project" value="UniProtKB-EC"/>
</dbReference>
<dbReference type="EMBL" id="LN824141">
    <property type="protein sequence ID" value="CEP78606.1"/>
    <property type="molecule type" value="Genomic_DNA"/>
</dbReference>
<feature type="binding site" evidence="4">
    <location>
        <position position="54"/>
    </location>
    <ligand>
        <name>substrate</name>
    </ligand>
</feature>
<dbReference type="NCBIfam" id="TIGR02727">
    <property type="entry name" value="MTHFS_bact"/>
    <property type="match status" value="1"/>
</dbReference>
<dbReference type="PANTHER" id="PTHR23407">
    <property type="entry name" value="ATPASE INHIBITOR/5-FORMYLTETRAHYDROFOLATE CYCLO-LIGASE"/>
    <property type="match status" value="1"/>
</dbReference>
<evidence type="ECO:0000313" key="6">
    <source>
        <dbReference type="EMBL" id="CEP78606.1"/>
    </source>
</evidence>
<evidence type="ECO:0000256" key="2">
    <source>
        <dbReference type="ARBA" id="ARBA00022741"/>
    </source>
</evidence>
<evidence type="ECO:0000256" key="5">
    <source>
        <dbReference type="RuleBase" id="RU361279"/>
    </source>
</evidence>
<name>A0A0C7NL36_DEFTU</name>
<reference evidence="7" key="1">
    <citation type="submission" date="2014-11" db="EMBL/GenBank/DDBJ databases">
        <authorList>
            <person name="Wibberg D."/>
        </authorList>
    </citation>
    <scope>NUCLEOTIDE SEQUENCE [LARGE SCALE GENOMIC DNA]</scope>
    <source>
        <strain evidence="7">L3</strain>
    </source>
</reference>
<dbReference type="Gene3D" id="3.40.50.10420">
    <property type="entry name" value="NagB/RpiA/CoA transferase-like"/>
    <property type="match status" value="1"/>
</dbReference>
<dbReference type="GO" id="GO:0009396">
    <property type="term" value="P:folic acid-containing compound biosynthetic process"/>
    <property type="evidence" value="ECO:0007669"/>
    <property type="project" value="TreeGrafter"/>
</dbReference>
<feature type="binding site" evidence="4">
    <location>
        <begin position="127"/>
        <end position="135"/>
    </location>
    <ligand>
        <name>ATP</name>
        <dbReference type="ChEBI" id="CHEBI:30616"/>
    </ligand>
</feature>
<sequence length="180" mass="21526">MTKEEIRREILKKRINLKPQFYEQYSKEIIKKVLLILQDLDYKSIALYYPIKNEVNTLPLIEKLLKESKEVYLPKLIGKKMFMSRLHSLDLLKANKYKIPEPINNDFSSQIDIYIIPAIAYDLRKYRIGYGGGYYDNYFIENKKTLLIGIIFDFQLVNYFEENENDIKVDIVITEKRIIQ</sequence>
<keyword evidence="3 4" id="KW-0067">ATP-binding</keyword>
<dbReference type="Proteomes" id="UP000032809">
    <property type="component" value="Chromosome I"/>
</dbReference>
<dbReference type="SUPFAM" id="SSF100950">
    <property type="entry name" value="NagB/RpiA/CoA transferase-like"/>
    <property type="match status" value="1"/>
</dbReference>
<keyword evidence="6" id="KW-0436">Ligase</keyword>
<comment type="cofactor">
    <cofactor evidence="5">
        <name>Mg(2+)</name>
        <dbReference type="ChEBI" id="CHEBI:18420"/>
    </cofactor>
</comment>
<dbReference type="HOGENOM" id="CLU_066245_2_2_0"/>
<evidence type="ECO:0000256" key="3">
    <source>
        <dbReference type="ARBA" id="ARBA00022840"/>
    </source>
</evidence>
<keyword evidence="5" id="KW-0479">Metal-binding</keyword>
<dbReference type="OrthoDB" id="9801938at2"/>
<dbReference type="KEGG" id="dtn:DTL3_1312"/>
<dbReference type="RefSeq" id="WP_045088019.1">
    <property type="nucleotide sequence ID" value="NZ_LN824141.1"/>
</dbReference>
<proteinExistence type="inferred from homology"/>
<dbReference type="STRING" id="1006576.DTL3_1312"/>
<comment type="similarity">
    <text evidence="1 5">Belongs to the 5-formyltetrahydrofolate cyclo-ligase family.</text>
</comment>
<dbReference type="PIRSF" id="PIRSF006806">
    <property type="entry name" value="FTHF_cligase"/>
    <property type="match status" value="1"/>
</dbReference>
<keyword evidence="7" id="KW-1185">Reference proteome</keyword>
<dbReference type="PANTHER" id="PTHR23407:SF1">
    <property type="entry name" value="5-FORMYLTETRAHYDROFOLATE CYCLO-LIGASE"/>
    <property type="match status" value="1"/>
</dbReference>
<dbReference type="GO" id="GO:0035999">
    <property type="term" value="P:tetrahydrofolate interconversion"/>
    <property type="evidence" value="ECO:0007669"/>
    <property type="project" value="TreeGrafter"/>
</dbReference>
<dbReference type="GO" id="GO:0005524">
    <property type="term" value="F:ATP binding"/>
    <property type="evidence" value="ECO:0007669"/>
    <property type="project" value="UniProtKB-KW"/>
</dbReference>
<dbReference type="Pfam" id="PF01812">
    <property type="entry name" value="5-FTHF_cyc-lig"/>
    <property type="match status" value="1"/>
</dbReference>
<evidence type="ECO:0000256" key="1">
    <source>
        <dbReference type="ARBA" id="ARBA00010638"/>
    </source>
</evidence>
<gene>
    <name evidence="6" type="ORF">DTL3_1312</name>
</gene>
<keyword evidence="5" id="KW-0460">Magnesium</keyword>
<dbReference type="EC" id="6.3.3.2" evidence="5"/>